<dbReference type="RefSeq" id="WP_116278001.1">
    <property type="nucleotide sequence ID" value="NZ_NFZX01000013.1"/>
</dbReference>
<dbReference type="Proteomes" id="UP000256488">
    <property type="component" value="Unassembled WGS sequence"/>
</dbReference>
<gene>
    <name evidence="1" type="ORF">CAI16_08225</name>
</gene>
<reference evidence="1 2" key="1">
    <citation type="submission" date="2017-05" db="EMBL/GenBank/DDBJ databases">
        <title>Virgibacillus sp. AK90 isolated from a saltern of Kakinada, India.</title>
        <authorList>
            <person name="Gupta V."/>
            <person name="Sidhu C."/>
            <person name="Korpole S."/>
            <person name="Pinnaka A.K."/>
        </authorList>
    </citation>
    <scope>NUCLEOTIDE SEQUENCE [LARGE SCALE GENOMIC DNA]</scope>
    <source>
        <strain evidence="1 2">AK90</strain>
    </source>
</reference>
<dbReference type="InterPro" id="IPR025233">
    <property type="entry name" value="DUF4176"/>
</dbReference>
<proteinExistence type="predicted"/>
<comment type="caution">
    <text evidence="1">The sequence shown here is derived from an EMBL/GenBank/DDBJ whole genome shotgun (WGS) entry which is preliminary data.</text>
</comment>
<evidence type="ECO:0008006" key="3">
    <source>
        <dbReference type="Google" id="ProtNLM"/>
    </source>
</evidence>
<accession>A0A3E0WTJ6</accession>
<organism evidence="1 2">
    <name type="scientific">Virgibacillus dokdonensis</name>
    <dbReference type="NCBI Taxonomy" id="302167"/>
    <lineage>
        <taxon>Bacteria</taxon>
        <taxon>Bacillati</taxon>
        <taxon>Bacillota</taxon>
        <taxon>Bacilli</taxon>
        <taxon>Bacillales</taxon>
        <taxon>Bacillaceae</taxon>
        <taxon>Virgibacillus</taxon>
    </lineage>
</organism>
<dbReference type="Pfam" id="PF13780">
    <property type="entry name" value="DUF4176"/>
    <property type="match status" value="1"/>
</dbReference>
<protein>
    <recommendedName>
        <fullName evidence="3">DUF4176 domain-containing protein</fullName>
    </recommendedName>
</protein>
<name>A0A3E0WTJ6_9BACI</name>
<dbReference type="EMBL" id="NFZX01000013">
    <property type="protein sequence ID" value="RFA35471.1"/>
    <property type="molecule type" value="Genomic_DNA"/>
</dbReference>
<evidence type="ECO:0000313" key="1">
    <source>
        <dbReference type="EMBL" id="RFA35471.1"/>
    </source>
</evidence>
<dbReference type="AlphaFoldDB" id="A0A3E0WTJ6"/>
<evidence type="ECO:0000313" key="2">
    <source>
        <dbReference type="Proteomes" id="UP000256488"/>
    </source>
</evidence>
<sequence>MEKELLPLGTIVYLENGTKKIMVVGRGAVLEDEDTGEDVYFDYMGTPYPEGIDPENAIFFNEDNVDEVLFTGFKDEEETRFQKLYKEWEDGLSIDKKLV</sequence>